<evidence type="ECO:0000256" key="1">
    <source>
        <dbReference type="SAM" id="Phobius"/>
    </source>
</evidence>
<feature type="transmembrane region" description="Helical" evidence="1">
    <location>
        <begin position="114"/>
        <end position="134"/>
    </location>
</feature>
<name>A0A3B0RW34_9ZZZZ</name>
<organism evidence="2">
    <name type="scientific">hydrothermal vent metagenome</name>
    <dbReference type="NCBI Taxonomy" id="652676"/>
    <lineage>
        <taxon>unclassified sequences</taxon>
        <taxon>metagenomes</taxon>
        <taxon>ecological metagenomes</taxon>
    </lineage>
</organism>
<dbReference type="AlphaFoldDB" id="A0A3B0RW34"/>
<dbReference type="EMBL" id="UOEH01000163">
    <property type="protein sequence ID" value="VAV95311.1"/>
    <property type="molecule type" value="Genomic_DNA"/>
</dbReference>
<proteinExistence type="predicted"/>
<gene>
    <name evidence="2" type="ORF">MNBD_ALPHA05-1746</name>
</gene>
<evidence type="ECO:0008006" key="3">
    <source>
        <dbReference type="Google" id="ProtNLM"/>
    </source>
</evidence>
<feature type="transmembrane region" description="Helical" evidence="1">
    <location>
        <begin position="6"/>
        <end position="24"/>
    </location>
</feature>
<keyword evidence="1" id="KW-1133">Transmembrane helix</keyword>
<accession>A0A3B0RW34</accession>
<sequence length="137" mass="14284">MGARIFWARGLFAVLLGVVTYLTVTPNPDEAEKGFAAARFIAALLFGDAQLGDKVAHFAGYGALGASAFWAGIKTFAHRRWTPVMLGVYGALLEGVQGLGGVRSPELADALANAFGAFAGFAGAMVLAMIIARFKST</sequence>
<feature type="transmembrane region" description="Helical" evidence="1">
    <location>
        <begin position="84"/>
        <end position="102"/>
    </location>
</feature>
<feature type="transmembrane region" description="Helical" evidence="1">
    <location>
        <begin position="58"/>
        <end position="77"/>
    </location>
</feature>
<evidence type="ECO:0000313" key="2">
    <source>
        <dbReference type="EMBL" id="VAV95311.1"/>
    </source>
</evidence>
<keyword evidence="1" id="KW-0812">Transmembrane</keyword>
<protein>
    <recommendedName>
        <fullName evidence="3">VanZ-like domain-containing protein</fullName>
    </recommendedName>
</protein>
<keyword evidence="1" id="KW-0472">Membrane</keyword>
<reference evidence="2" key="1">
    <citation type="submission" date="2018-06" db="EMBL/GenBank/DDBJ databases">
        <authorList>
            <person name="Zhirakovskaya E."/>
        </authorList>
    </citation>
    <scope>NUCLEOTIDE SEQUENCE</scope>
</reference>